<protein>
    <submittedName>
        <fullName evidence="2">Uncharacterized protein</fullName>
    </submittedName>
</protein>
<dbReference type="SUPFAM" id="SSF53335">
    <property type="entry name" value="S-adenosyl-L-methionine-dependent methyltransferases"/>
    <property type="match status" value="1"/>
</dbReference>
<dbReference type="Gene3D" id="3.40.50.150">
    <property type="entry name" value="Vaccinia Virus protein VP39"/>
    <property type="match status" value="1"/>
</dbReference>
<reference evidence="2 3" key="1">
    <citation type="submission" date="2020-08" db="EMBL/GenBank/DDBJ databases">
        <title>Sequencing the genomes of 1000 actinobacteria strains.</title>
        <authorList>
            <person name="Klenk H.-P."/>
        </authorList>
    </citation>
    <scope>NUCLEOTIDE SEQUENCE [LARGE SCALE GENOMIC DNA]</scope>
    <source>
        <strain evidence="2 3">DSM 46887</strain>
    </source>
</reference>
<keyword evidence="3" id="KW-1185">Reference proteome</keyword>
<evidence type="ECO:0000313" key="3">
    <source>
        <dbReference type="Proteomes" id="UP000540685"/>
    </source>
</evidence>
<gene>
    <name evidence="2" type="ORF">F4562_001681</name>
</gene>
<feature type="region of interest" description="Disordered" evidence="1">
    <location>
        <begin position="86"/>
        <end position="133"/>
    </location>
</feature>
<evidence type="ECO:0000256" key="1">
    <source>
        <dbReference type="SAM" id="MobiDB-lite"/>
    </source>
</evidence>
<accession>A0A7W9IEE7</accession>
<comment type="caution">
    <text evidence="2">The sequence shown here is derived from an EMBL/GenBank/DDBJ whole genome shotgun (WGS) entry which is preliminary data.</text>
</comment>
<sequence length="133" mass="14076">MTNSWTSDSGADLATGYARHAGTLRGALRHALVARALREHLPAEPQRVLDVGGGDAHQAVPQPVLRTLIQPPRPITRFATRVHHITDDEPHGPAVSYCVDTAPGRTARPGPGVEPMAGQPVPPPAREENVGAI</sequence>
<dbReference type="AlphaFoldDB" id="A0A7W9IEE7"/>
<evidence type="ECO:0000313" key="2">
    <source>
        <dbReference type="EMBL" id="MBB5818619.1"/>
    </source>
</evidence>
<dbReference type="Proteomes" id="UP000540685">
    <property type="component" value="Unassembled WGS sequence"/>
</dbReference>
<dbReference type="RefSeq" id="WP_184542259.1">
    <property type="nucleotide sequence ID" value="NZ_JACHMP010000001.1"/>
</dbReference>
<organism evidence="2 3">
    <name type="scientific">Streptosporangium becharense</name>
    <dbReference type="NCBI Taxonomy" id="1816182"/>
    <lineage>
        <taxon>Bacteria</taxon>
        <taxon>Bacillati</taxon>
        <taxon>Actinomycetota</taxon>
        <taxon>Actinomycetes</taxon>
        <taxon>Streptosporangiales</taxon>
        <taxon>Streptosporangiaceae</taxon>
        <taxon>Streptosporangium</taxon>
    </lineage>
</organism>
<dbReference type="EMBL" id="JACHMP010000001">
    <property type="protein sequence ID" value="MBB5818619.1"/>
    <property type="molecule type" value="Genomic_DNA"/>
</dbReference>
<name>A0A7W9IEE7_9ACTN</name>
<dbReference type="InterPro" id="IPR029063">
    <property type="entry name" value="SAM-dependent_MTases_sf"/>
</dbReference>
<proteinExistence type="predicted"/>